<accession>A0ABC8L4D8</accession>
<sequence length="60" mass="7139">MSQVKMFGTTKDIYKMGKSETTEHYRAILRMVKAQYEETEKRHKAEVKKYPIAVQMELLD</sequence>
<protein>
    <submittedName>
        <fullName evidence="1">Uncharacterized protein</fullName>
    </submittedName>
</protein>
<comment type="caution">
    <text evidence="1">The sequence shown here is derived from an EMBL/GenBank/DDBJ whole genome shotgun (WGS) entry which is preliminary data.</text>
</comment>
<dbReference type="EMBL" id="CAKOAT010348487">
    <property type="protein sequence ID" value="CAH8362964.1"/>
    <property type="molecule type" value="Genomic_DNA"/>
</dbReference>
<proteinExistence type="predicted"/>
<dbReference type="AlphaFoldDB" id="A0ABC8L4D8"/>
<organism evidence="1 2">
    <name type="scientific">Eruca vesicaria subsp. sativa</name>
    <name type="common">Garden rocket</name>
    <name type="synonym">Eruca sativa</name>
    <dbReference type="NCBI Taxonomy" id="29727"/>
    <lineage>
        <taxon>Eukaryota</taxon>
        <taxon>Viridiplantae</taxon>
        <taxon>Streptophyta</taxon>
        <taxon>Embryophyta</taxon>
        <taxon>Tracheophyta</taxon>
        <taxon>Spermatophyta</taxon>
        <taxon>Magnoliopsida</taxon>
        <taxon>eudicotyledons</taxon>
        <taxon>Gunneridae</taxon>
        <taxon>Pentapetalae</taxon>
        <taxon>rosids</taxon>
        <taxon>malvids</taxon>
        <taxon>Brassicales</taxon>
        <taxon>Brassicaceae</taxon>
        <taxon>Brassiceae</taxon>
        <taxon>Eruca</taxon>
    </lineage>
</organism>
<evidence type="ECO:0000313" key="2">
    <source>
        <dbReference type="Proteomes" id="UP001642260"/>
    </source>
</evidence>
<dbReference type="Proteomes" id="UP001642260">
    <property type="component" value="Unassembled WGS sequence"/>
</dbReference>
<reference evidence="1 2" key="1">
    <citation type="submission" date="2022-03" db="EMBL/GenBank/DDBJ databases">
        <authorList>
            <person name="Macdonald S."/>
            <person name="Ahmed S."/>
            <person name="Newling K."/>
        </authorList>
    </citation>
    <scope>NUCLEOTIDE SEQUENCE [LARGE SCALE GENOMIC DNA]</scope>
</reference>
<name>A0ABC8L4D8_ERUVS</name>
<keyword evidence="2" id="KW-1185">Reference proteome</keyword>
<evidence type="ECO:0000313" key="1">
    <source>
        <dbReference type="EMBL" id="CAH8362964.1"/>
    </source>
</evidence>
<gene>
    <name evidence="1" type="ORF">ERUC_LOCUS28720</name>
</gene>